<organism evidence="2 3">
    <name type="scientific">Gordonia alkaliphila</name>
    <dbReference type="NCBI Taxonomy" id="1053547"/>
    <lineage>
        <taxon>Bacteria</taxon>
        <taxon>Bacillati</taxon>
        <taxon>Actinomycetota</taxon>
        <taxon>Actinomycetes</taxon>
        <taxon>Mycobacteriales</taxon>
        <taxon>Gordoniaceae</taxon>
        <taxon>Gordonia</taxon>
    </lineage>
</organism>
<protein>
    <recommendedName>
        <fullName evidence="4">DUF4149 domain-containing protein</fullName>
    </recommendedName>
</protein>
<proteinExistence type="predicted"/>
<keyword evidence="1" id="KW-1133">Transmembrane helix</keyword>
<dbReference type="EMBL" id="BAABIE010000002">
    <property type="protein sequence ID" value="GAA4740374.1"/>
    <property type="molecule type" value="Genomic_DNA"/>
</dbReference>
<sequence>MSATLSTGVALVFVWLGMVLAISFLEAPLKFQAPGITIPLGLGIGRLVFRALNAVESVLAVTLVVTAAVADDWSRSVIYGLIVAVGALALQVLAVRPALSRRTAAVLADPENVPAQRSRAHLAYVACELVKVGGLLTAGIALLL</sequence>
<feature type="transmembrane region" description="Helical" evidence="1">
    <location>
        <begin position="47"/>
        <end position="70"/>
    </location>
</feature>
<evidence type="ECO:0008006" key="4">
    <source>
        <dbReference type="Google" id="ProtNLM"/>
    </source>
</evidence>
<evidence type="ECO:0000313" key="2">
    <source>
        <dbReference type="EMBL" id="GAA4740374.1"/>
    </source>
</evidence>
<name>A0ABP8YV23_9ACTN</name>
<reference evidence="3" key="1">
    <citation type="journal article" date="2019" name="Int. J. Syst. Evol. Microbiol.">
        <title>The Global Catalogue of Microorganisms (GCM) 10K type strain sequencing project: providing services to taxonomists for standard genome sequencing and annotation.</title>
        <authorList>
            <consortium name="The Broad Institute Genomics Platform"/>
            <consortium name="The Broad Institute Genome Sequencing Center for Infectious Disease"/>
            <person name="Wu L."/>
            <person name="Ma J."/>
        </authorList>
    </citation>
    <scope>NUCLEOTIDE SEQUENCE [LARGE SCALE GENOMIC DNA]</scope>
    <source>
        <strain evidence="3">JCM 18077</strain>
    </source>
</reference>
<keyword evidence="3" id="KW-1185">Reference proteome</keyword>
<keyword evidence="1" id="KW-0472">Membrane</keyword>
<dbReference type="RefSeq" id="WP_345312351.1">
    <property type="nucleotide sequence ID" value="NZ_BAABIE010000002.1"/>
</dbReference>
<keyword evidence="1" id="KW-0812">Transmembrane</keyword>
<feature type="transmembrane region" description="Helical" evidence="1">
    <location>
        <begin position="6"/>
        <end position="27"/>
    </location>
</feature>
<evidence type="ECO:0000313" key="3">
    <source>
        <dbReference type="Proteomes" id="UP001500822"/>
    </source>
</evidence>
<comment type="caution">
    <text evidence="2">The sequence shown here is derived from an EMBL/GenBank/DDBJ whole genome shotgun (WGS) entry which is preliminary data.</text>
</comment>
<gene>
    <name evidence="2" type="ORF">GCM10023217_05500</name>
</gene>
<evidence type="ECO:0000256" key="1">
    <source>
        <dbReference type="SAM" id="Phobius"/>
    </source>
</evidence>
<accession>A0ABP8YV23</accession>
<dbReference type="Proteomes" id="UP001500822">
    <property type="component" value="Unassembled WGS sequence"/>
</dbReference>
<feature type="transmembrane region" description="Helical" evidence="1">
    <location>
        <begin position="76"/>
        <end position="95"/>
    </location>
</feature>